<dbReference type="InterPro" id="IPR006143">
    <property type="entry name" value="RND_pump_MFP"/>
</dbReference>
<gene>
    <name evidence="5" type="ORF">KIV10_02615</name>
</gene>
<accession>A0ABS5S1I1</accession>
<dbReference type="EMBL" id="JAHCTB010000001">
    <property type="protein sequence ID" value="MBT0607066.1"/>
    <property type="molecule type" value="Genomic_DNA"/>
</dbReference>
<dbReference type="Gene3D" id="2.40.420.20">
    <property type="match status" value="1"/>
</dbReference>
<dbReference type="Proteomes" id="UP001297092">
    <property type="component" value="Unassembled WGS sequence"/>
</dbReference>
<feature type="domain" description="Multidrug resistance protein MdtA-like beta-barrel" evidence="4">
    <location>
        <begin position="223"/>
        <end position="281"/>
    </location>
</feature>
<dbReference type="PROSITE" id="PS51257">
    <property type="entry name" value="PROKAR_LIPOPROTEIN"/>
    <property type="match status" value="1"/>
</dbReference>
<evidence type="ECO:0000256" key="2">
    <source>
        <dbReference type="SAM" id="SignalP"/>
    </source>
</evidence>
<dbReference type="PANTHER" id="PTHR30158">
    <property type="entry name" value="ACRA/E-RELATED COMPONENT OF DRUG EFFLUX TRANSPORTER"/>
    <property type="match status" value="1"/>
</dbReference>
<evidence type="ECO:0000313" key="6">
    <source>
        <dbReference type="Proteomes" id="UP001297092"/>
    </source>
</evidence>
<dbReference type="PANTHER" id="PTHR30158:SF23">
    <property type="entry name" value="MULTIDRUG RESISTANCE PROTEIN MEXA"/>
    <property type="match status" value="1"/>
</dbReference>
<dbReference type="Pfam" id="PF25944">
    <property type="entry name" value="Beta-barrel_RND"/>
    <property type="match status" value="1"/>
</dbReference>
<reference evidence="5 6" key="1">
    <citation type="submission" date="2021-05" db="EMBL/GenBank/DDBJ databases">
        <title>Aequorivita echinoideorum JCM 30378 genome.</title>
        <authorList>
            <person name="Zhang H."/>
            <person name="Li C."/>
        </authorList>
    </citation>
    <scope>NUCLEOTIDE SEQUENCE [LARGE SCALE GENOMIC DNA]</scope>
    <source>
        <strain evidence="5 6">JCM30378</strain>
    </source>
</reference>
<evidence type="ECO:0000256" key="1">
    <source>
        <dbReference type="ARBA" id="ARBA00009477"/>
    </source>
</evidence>
<feature type="chain" id="PRO_5046229247" evidence="2">
    <location>
        <begin position="25"/>
        <end position="380"/>
    </location>
</feature>
<name>A0ABS5S1I1_9FLAO</name>
<keyword evidence="6" id="KW-1185">Reference proteome</keyword>
<dbReference type="InterPro" id="IPR058625">
    <property type="entry name" value="MdtA-like_BSH"/>
</dbReference>
<feature type="signal peptide" evidence="2">
    <location>
        <begin position="1"/>
        <end position="24"/>
    </location>
</feature>
<dbReference type="Pfam" id="PF25917">
    <property type="entry name" value="BSH_RND"/>
    <property type="match status" value="1"/>
</dbReference>
<evidence type="ECO:0000313" key="5">
    <source>
        <dbReference type="EMBL" id="MBT0607066.1"/>
    </source>
</evidence>
<evidence type="ECO:0000259" key="4">
    <source>
        <dbReference type="Pfam" id="PF25944"/>
    </source>
</evidence>
<dbReference type="Gene3D" id="1.10.287.470">
    <property type="entry name" value="Helix hairpin bin"/>
    <property type="match status" value="1"/>
</dbReference>
<sequence>MKKRITIVSIPLLFGVFILLSSCGNDKDAQQQQAMAAQQKPTLPVVEIPTRTVTAFTTFPASIEGIVNSEVRAKISGYITEVLVDEGQKVKKGQTLFRLETQTLNQDAAAAKANVNAAQVEVDKLKPLVEKNIISNVQLETAKAKLQQAQSSYNSIAANIDYGNIKSPVDGYVGSINLRKGALVSPTSETPLTTVSDISEVYAYFSMNEKEYLDFIQNTEGKDIEEKITKLPEVQLLLANGNLYDEKGRIETINSQVNQNTGSISFRAIFDNPSRILTNGNSGKIQIPKVYKDAIIVPQESTYEQQGSIYVYKITEDSTAVSTRIKTLAEVDNLYVIQDGIEKGDKIVAKGAGKLRGDSKINPQPAPFDSIAKPIEKVFK</sequence>
<comment type="similarity">
    <text evidence="1">Belongs to the membrane fusion protein (MFP) (TC 8.A.1) family.</text>
</comment>
<evidence type="ECO:0000259" key="3">
    <source>
        <dbReference type="Pfam" id="PF25917"/>
    </source>
</evidence>
<feature type="domain" description="Multidrug resistance protein MdtA-like barrel-sandwich hybrid" evidence="3">
    <location>
        <begin position="70"/>
        <end position="195"/>
    </location>
</feature>
<comment type="caution">
    <text evidence="5">The sequence shown here is derived from an EMBL/GenBank/DDBJ whole genome shotgun (WGS) entry which is preliminary data.</text>
</comment>
<protein>
    <submittedName>
        <fullName evidence="5">Efflux RND transporter periplasmic adaptor subunit</fullName>
    </submittedName>
</protein>
<proteinExistence type="inferred from homology"/>
<dbReference type="InterPro" id="IPR058626">
    <property type="entry name" value="MdtA-like_b-barrel"/>
</dbReference>
<dbReference type="Gene3D" id="2.40.50.100">
    <property type="match status" value="1"/>
</dbReference>
<dbReference type="SUPFAM" id="SSF111369">
    <property type="entry name" value="HlyD-like secretion proteins"/>
    <property type="match status" value="1"/>
</dbReference>
<keyword evidence="2" id="KW-0732">Signal</keyword>
<organism evidence="5 6">
    <name type="scientific">Aequorivita echinoideorum</name>
    <dbReference type="NCBI Taxonomy" id="1549647"/>
    <lineage>
        <taxon>Bacteria</taxon>
        <taxon>Pseudomonadati</taxon>
        <taxon>Bacteroidota</taxon>
        <taxon>Flavobacteriia</taxon>
        <taxon>Flavobacteriales</taxon>
        <taxon>Flavobacteriaceae</taxon>
        <taxon>Aequorivita</taxon>
    </lineage>
</organism>
<dbReference type="NCBIfam" id="TIGR01730">
    <property type="entry name" value="RND_mfp"/>
    <property type="match status" value="1"/>
</dbReference>
<dbReference type="Gene3D" id="2.40.30.170">
    <property type="match status" value="1"/>
</dbReference>
<dbReference type="RefSeq" id="WP_214111927.1">
    <property type="nucleotide sequence ID" value="NZ_JAHCTB010000001.1"/>
</dbReference>